<dbReference type="AlphaFoldDB" id="A0A3F3PU05"/>
<dbReference type="Proteomes" id="UP000253729">
    <property type="component" value="Unassembled WGS sequence"/>
</dbReference>
<evidence type="ECO:0000313" key="2">
    <source>
        <dbReference type="EMBL" id="RDH30414.1"/>
    </source>
</evidence>
<accession>A0A3F3PU05</accession>
<dbReference type="EMBL" id="KZ852061">
    <property type="protein sequence ID" value="RDH30414.1"/>
    <property type="molecule type" value="Genomic_DNA"/>
</dbReference>
<name>A0A3F3PU05_9EURO</name>
<evidence type="ECO:0000256" key="1">
    <source>
        <dbReference type="SAM" id="MobiDB-lite"/>
    </source>
</evidence>
<proteinExistence type="predicted"/>
<gene>
    <name evidence="2" type="ORF">BDQ94DRAFT_148997</name>
</gene>
<dbReference type="GeneID" id="38135648"/>
<sequence length="97" mass="10738">MSEYCVDCRGWERSCLWSWQTGPHRGAGWNGRNCNPFRTIHLSHDPLELESNPPSFSSPPVGGLPADPQTLKRASARLLASQPASISTRQLDAQHGR</sequence>
<feature type="compositionally biased region" description="Polar residues" evidence="1">
    <location>
        <begin position="82"/>
        <end position="91"/>
    </location>
</feature>
<evidence type="ECO:0000313" key="3">
    <source>
        <dbReference type="Proteomes" id="UP000253729"/>
    </source>
</evidence>
<dbReference type="RefSeq" id="XP_026623436.1">
    <property type="nucleotide sequence ID" value="XM_026767292.1"/>
</dbReference>
<protein>
    <submittedName>
        <fullName evidence="2">Uncharacterized protein</fullName>
    </submittedName>
</protein>
<keyword evidence="3" id="KW-1185">Reference proteome</keyword>
<organism evidence="2 3">
    <name type="scientific">Aspergillus welwitschiae</name>
    <dbReference type="NCBI Taxonomy" id="1341132"/>
    <lineage>
        <taxon>Eukaryota</taxon>
        <taxon>Fungi</taxon>
        <taxon>Dikarya</taxon>
        <taxon>Ascomycota</taxon>
        <taxon>Pezizomycotina</taxon>
        <taxon>Eurotiomycetes</taxon>
        <taxon>Eurotiomycetidae</taxon>
        <taxon>Eurotiales</taxon>
        <taxon>Aspergillaceae</taxon>
        <taxon>Aspergillus</taxon>
        <taxon>Aspergillus subgen. Circumdati</taxon>
    </lineage>
</organism>
<feature type="region of interest" description="Disordered" evidence="1">
    <location>
        <begin position="45"/>
        <end position="97"/>
    </location>
</feature>
<reference evidence="2 3" key="1">
    <citation type="submission" date="2018-07" db="EMBL/GenBank/DDBJ databases">
        <title>The genomes of Aspergillus section Nigri reveals drivers in fungal speciation.</title>
        <authorList>
            <consortium name="DOE Joint Genome Institute"/>
            <person name="Vesth T.C."/>
            <person name="Nybo J."/>
            <person name="Theobald S."/>
            <person name="Brandl J."/>
            <person name="Frisvad J.C."/>
            <person name="Nielsen K.F."/>
            <person name="Lyhne E.K."/>
            <person name="Kogle M.E."/>
            <person name="Kuo A."/>
            <person name="Riley R."/>
            <person name="Clum A."/>
            <person name="Nolan M."/>
            <person name="Lipzen A."/>
            <person name="Salamov A."/>
            <person name="Henrissat B."/>
            <person name="Wiebenga A."/>
            <person name="De vries R.P."/>
            <person name="Grigoriev I.V."/>
            <person name="Mortensen U.H."/>
            <person name="Andersen M.R."/>
            <person name="Baker S.E."/>
        </authorList>
    </citation>
    <scope>NUCLEOTIDE SEQUENCE [LARGE SCALE GENOMIC DNA]</scope>
    <source>
        <strain evidence="2 3">CBS 139.54b</strain>
    </source>
</reference>